<comment type="caution">
    <text evidence="2">The sequence shown here is derived from an EMBL/GenBank/DDBJ whole genome shotgun (WGS) entry which is preliminary data.</text>
</comment>
<feature type="region of interest" description="Disordered" evidence="1">
    <location>
        <begin position="176"/>
        <end position="229"/>
    </location>
</feature>
<gene>
    <name evidence="2" type="ORF">EIP91_001645</name>
</gene>
<sequence>MAQQPSPSGSVPPSTPVLSPSIQGAWKHIERLLQMEGARVSAAYEAEIAPLEQRNQQLELEVRQKNQEILSLTQRLSQMEEKMNQEIQKADTALQDTSLGRDPISSPHTGDGDRDGRNTSDRRSRTLEFPASGDDPLTFAPSDVFPDITALEQEFMSTFTIPTQAEDHSGMFAFSAPDTHLSGSPGPAAPTNMSPFPTEHAVTLNQSTPDPTTSNSSRSPDPSDTYDLQSNSELQDQAEVIAKIEYSGDEASPFVSESAISYGSLDHELEEAFGFEEPPRPYRWTGNSRHHSRHLLPSKRDPIDEQDADVNEILESLDAYITDS</sequence>
<evidence type="ECO:0000313" key="2">
    <source>
        <dbReference type="EMBL" id="TCD66198.1"/>
    </source>
</evidence>
<feature type="region of interest" description="Disordered" evidence="1">
    <location>
        <begin position="1"/>
        <end position="20"/>
    </location>
</feature>
<dbReference type="AlphaFoldDB" id="A0A4R0RQT8"/>
<accession>A0A4R0RQT8</accession>
<feature type="compositionally biased region" description="Basic and acidic residues" evidence="1">
    <location>
        <begin position="110"/>
        <end position="126"/>
    </location>
</feature>
<reference evidence="2 3" key="1">
    <citation type="submission" date="2018-11" db="EMBL/GenBank/DDBJ databases">
        <title>Genome assembly of Steccherinum ochraceum LE-BIN_3174, the white-rot fungus of the Steccherinaceae family (The Residual Polyporoid clade, Polyporales, Basidiomycota).</title>
        <authorList>
            <person name="Fedorova T.V."/>
            <person name="Glazunova O.A."/>
            <person name="Landesman E.O."/>
            <person name="Moiseenko K.V."/>
            <person name="Psurtseva N.V."/>
            <person name="Savinova O.S."/>
            <person name="Shakhova N.V."/>
            <person name="Tyazhelova T.V."/>
            <person name="Vasina D.V."/>
        </authorList>
    </citation>
    <scope>NUCLEOTIDE SEQUENCE [LARGE SCALE GENOMIC DNA]</scope>
    <source>
        <strain evidence="2 3">LE-BIN_3174</strain>
    </source>
</reference>
<name>A0A4R0RQT8_9APHY</name>
<feature type="compositionally biased region" description="Polar residues" evidence="1">
    <location>
        <begin position="203"/>
        <end position="229"/>
    </location>
</feature>
<organism evidence="2 3">
    <name type="scientific">Steccherinum ochraceum</name>
    <dbReference type="NCBI Taxonomy" id="92696"/>
    <lineage>
        <taxon>Eukaryota</taxon>
        <taxon>Fungi</taxon>
        <taxon>Dikarya</taxon>
        <taxon>Basidiomycota</taxon>
        <taxon>Agaricomycotina</taxon>
        <taxon>Agaricomycetes</taxon>
        <taxon>Polyporales</taxon>
        <taxon>Steccherinaceae</taxon>
        <taxon>Steccherinum</taxon>
    </lineage>
</organism>
<feature type="region of interest" description="Disordered" evidence="1">
    <location>
        <begin position="82"/>
        <end position="139"/>
    </location>
</feature>
<keyword evidence="3" id="KW-1185">Reference proteome</keyword>
<feature type="compositionally biased region" description="Basic residues" evidence="1">
    <location>
        <begin position="288"/>
        <end position="297"/>
    </location>
</feature>
<evidence type="ECO:0000256" key="1">
    <source>
        <dbReference type="SAM" id="MobiDB-lite"/>
    </source>
</evidence>
<evidence type="ECO:0000313" key="3">
    <source>
        <dbReference type="Proteomes" id="UP000292702"/>
    </source>
</evidence>
<dbReference type="EMBL" id="RWJN01000145">
    <property type="protein sequence ID" value="TCD66198.1"/>
    <property type="molecule type" value="Genomic_DNA"/>
</dbReference>
<dbReference type="Proteomes" id="UP000292702">
    <property type="component" value="Unassembled WGS sequence"/>
</dbReference>
<protein>
    <submittedName>
        <fullName evidence="2">Uncharacterized protein</fullName>
    </submittedName>
</protein>
<proteinExistence type="predicted"/>
<feature type="region of interest" description="Disordered" evidence="1">
    <location>
        <begin position="279"/>
        <end position="306"/>
    </location>
</feature>